<reference evidence="1 2" key="1">
    <citation type="submission" date="2020-03" db="EMBL/GenBank/DDBJ databases">
        <title>Two novel Motilibacter sp.</title>
        <authorList>
            <person name="Liu S."/>
        </authorList>
    </citation>
    <scope>NUCLEOTIDE SEQUENCE [LARGE SCALE GENOMIC DNA]</scope>
    <source>
        <strain evidence="1 2">E257</strain>
    </source>
</reference>
<proteinExistence type="predicted"/>
<gene>
    <name evidence="1" type="ORF">G9H71_13480</name>
</gene>
<protein>
    <submittedName>
        <fullName evidence="1">Uncharacterized protein</fullName>
    </submittedName>
</protein>
<organism evidence="1 2">
    <name type="scientific">Motilibacter deserti</name>
    <dbReference type="NCBI Taxonomy" id="2714956"/>
    <lineage>
        <taxon>Bacteria</taxon>
        <taxon>Bacillati</taxon>
        <taxon>Actinomycetota</taxon>
        <taxon>Actinomycetes</taxon>
        <taxon>Motilibacterales</taxon>
        <taxon>Motilibacteraceae</taxon>
        <taxon>Motilibacter</taxon>
    </lineage>
</organism>
<evidence type="ECO:0000313" key="2">
    <source>
        <dbReference type="Proteomes" id="UP000800981"/>
    </source>
</evidence>
<dbReference type="EMBL" id="JAANNP010000010">
    <property type="protein sequence ID" value="NHC14795.1"/>
    <property type="molecule type" value="Genomic_DNA"/>
</dbReference>
<sequence length="48" mass="5289">MQGRTTDSVEGGLPRLRALIRDTIRLETYEPAGDPSAWDAAERRVFGG</sequence>
<comment type="caution">
    <text evidence="1">The sequence shown here is derived from an EMBL/GenBank/DDBJ whole genome shotgun (WGS) entry which is preliminary data.</text>
</comment>
<dbReference type="RefSeq" id="WP_166282642.1">
    <property type="nucleotide sequence ID" value="NZ_JAANNP010000010.1"/>
</dbReference>
<accession>A0ABX0GYX8</accession>
<name>A0ABX0GYX8_9ACTN</name>
<dbReference type="Proteomes" id="UP000800981">
    <property type="component" value="Unassembled WGS sequence"/>
</dbReference>
<keyword evidence="2" id="KW-1185">Reference proteome</keyword>
<evidence type="ECO:0000313" key="1">
    <source>
        <dbReference type="EMBL" id="NHC14795.1"/>
    </source>
</evidence>